<dbReference type="Proteomes" id="UP000824469">
    <property type="component" value="Unassembled WGS sequence"/>
</dbReference>
<keyword evidence="3" id="KW-1185">Reference proteome</keyword>
<reference evidence="2 3" key="1">
    <citation type="journal article" date="2021" name="Nat. Plants">
        <title>The Taxus genome provides insights into paclitaxel biosynthesis.</title>
        <authorList>
            <person name="Xiong X."/>
            <person name="Gou J."/>
            <person name="Liao Q."/>
            <person name="Li Y."/>
            <person name="Zhou Q."/>
            <person name="Bi G."/>
            <person name="Li C."/>
            <person name="Du R."/>
            <person name="Wang X."/>
            <person name="Sun T."/>
            <person name="Guo L."/>
            <person name="Liang H."/>
            <person name="Lu P."/>
            <person name="Wu Y."/>
            <person name="Zhang Z."/>
            <person name="Ro D.K."/>
            <person name="Shang Y."/>
            <person name="Huang S."/>
            <person name="Yan J."/>
        </authorList>
    </citation>
    <scope>NUCLEOTIDE SEQUENCE [LARGE SCALE GENOMIC DNA]</scope>
    <source>
        <strain evidence="2">Ta-2019</strain>
    </source>
</reference>
<sequence>GSGSVWERERVRERPGSSPALWKRPGTACAVPGRFHSAGPLPGHSRVQKHA</sequence>
<feature type="compositionally biased region" description="Basic and acidic residues" evidence="1">
    <location>
        <begin position="1"/>
        <end position="15"/>
    </location>
</feature>
<dbReference type="EMBL" id="JAHRHJ020000010">
    <property type="protein sequence ID" value="KAH9299637.1"/>
    <property type="molecule type" value="Genomic_DNA"/>
</dbReference>
<gene>
    <name evidence="2" type="ORF">KI387_031319</name>
</gene>
<evidence type="ECO:0000256" key="1">
    <source>
        <dbReference type="SAM" id="MobiDB-lite"/>
    </source>
</evidence>
<accession>A0AA38FF75</accession>
<proteinExistence type="predicted"/>
<feature type="non-terminal residue" evidence="2">
    <location>
        <position position="51"/>
    </location>
</feature>
<name>A0AA38FF75_TAXCH</name>
<evidence type="ECO:0000313" key="3">
    <source>
        <dbReference type="Proteomes" id="UP000824469"/>
    </source>
</evidence>
<protein>
    <submittedName>
        <fullName evidence="2">Uncharacterized protein</fullName>
    </submittedName>
</protein>
<organism evidence="2 3">
    <name type="scientific">Taxus chinensis</name>
    <name type="common">Chinese yew</name>
    <name type="synonym">Taxus wallichiana var. chinensis</name>
    <dbReference type="NCBI Taxonomy" id="29808"/>
    <lineage>
        <taxon>Eukaryota</taxon>
        <taxon>Viridiplantae</taxon>
        <taxon>Streptophyta</taxon>
        <taxon>Embryophyta</taxon>
        <taxon>Tracheophyta</taxon>
        <taxon>Spermatophyta</taxon>
        <taxon>Pinopsida</taxon>
        <taxon>Pinidae</taxon>
        <taxon>Conifers II</taxon>
        <taxon>Cupressales</taxon>
        <taxon>Taxaceae</taxon>
        <taxon>Taxus</taxon>
    </lineage>
</organism>
<feature type="non-terminal residue" evidence="2">
    <location>
        <position position="1"/>
    </location>
</feature>
<comment type="caution">
    <text evidence="2">The sequence shown here is derived from an EMBL/GenBank/DDBJ whole genome shotgun (WGS) entry which is preliminary data.</text>
</comment>
<feature type="region of interest" description="Disordered" evidence="1">
    <location>
        <begin position="1"/>
        <end position="25"/>
    </location>
</feature>
<dbReference type="AlphaFoldDB" id="A0AA38FF75"/>
<evidence type="ECO:0000313" key="2">
    <source>
        <dbReference type="EMBL" id="KAH9299637.1"/>
    </source>
</evidence>